<gene>
    <name evidence="1" type="ORF">S01H4_42397</name>
</gene>
<accession>X1C3Y7</accession>
<feature type="non-terminal residue" evidence="1">
    <location>
        <position position="68"/>
    </location>
</feature>
<dbReference type="EMBL" id="BART01023276">
    <property type="protein sequence ID" value="GAG91128.1"/>
    <property type="molecule type" value="Genomic_DNA"/>
</dbReference>
<sequence length="68" mass="7914">MKHFDNELKSDRISVLEDILLTSESENEKLEAINQLIRKSDDRAQLAILRALKDKSCYVREKAIVNVR</sequence>
<evidence type="ECO:0000313" key="1">
    <source>
        <dbReference type="EMBL" id="GAG91128.1"/>
    </source>
</evidence>
<organism evidence="1">
    <name type="scientific">marine sediment metagenome</name>
    <dbReference type="NCBI Taxonomy" id="412755"/>
    <lineage>
        <taxon>unclassified sequences</taxon>
        <taxon>metagenomes</taxon>
        <taxon>ecological metagenomes</taxon>
    </lineage>
</organism>
<comment type="caution">
    <text evidence="1">The sequence shown here is derived from an EMBL/GenBank/DDBJ whole genome shotgun (WGS) entry which is preliminary data.</text>
</comment>
<evidence type="ECO:0008006" key="2">
    <source>
        <dbReference type="Google" id="ProtNLM"/>
    </source>
</evidence>
<proteinExistence type="predicted"/>
<dbReference type="AlphaFoldDB" id="X1C3Y7"/>
<reference evidence="1" key="1">
    <citation type="journal article" date="2014" name="Front. Microbiol.">
        <title>High frequency of phylogenetically diverse reductive dehalogenase-homologous genes in deep subseafloor sedimentary metagenomes.</title>
        <authorList>
            <person name="Kawai M."/>
            <person name="Futagami T."/>
            <person name="Toyoda A."/>
            <person name="Takaki Y."/>
            <person name="Nishi S."/>
            <person name="Hori S."/>
            <person name="Arai W."/>
            <person name="Tsubouchi T."/>
            <person name="Morono Y."/>
            <person name="Uchiyama I."/>
            <person name="Ito T."/>
            <person name="Fujiyama A."/>
            <person name="Inagaki F."/>
            <person name="Takami H."/>
        </authorList>
    </citation>
    <scope>NUCLEOTIDE SEQUENCE</scope>
    <source>
        <strain evidence="1">Expedition CK06-06</strain>
    </source>
</reference>
<name>X1C3Y7_9ZZZZ</name>
<protein>
    <recommendedName>
        <fullName evidence="2">HEAT repeat domain-containing protein</fullName>
    </recommendedName>
</protein>